<feature type="transmembrane region" description="Helical" evidence="2">
    <location>
        <begin position="33"/>
        <end position="52"/>
    </location>
</feature>
<name>A0AAV2IG43_LYMST</name>
<feature type="compositionally biased region" description="Polar residues" evidence="1">
    <location>
        <begin position="691"/>
        <end position="701"/>
    </location>
</feature>
<feature type="region of interest" description="Disordered" evidence="1">
    <location>
        <begin position="691"/>
        <end position="817"/>
    </location>
</feature>
<gene>
    <name evidence="3" type="ORF">GSLYS_00019318001</name>
</gene>
<dbReference type="Proteomes" id="UP001497497">
    <property type="component" value="Unassembled WGS sequence"/>
</dbReference>
<feature type="compositionally biased region" description="Acidic residues" evidence="1">
    <location>
        <begin position="570"/>
        <end position="580"/>
    </location>
</feature>
<feature type="region of interest" description="Disordered" evidence="1">
    <location>
        <begin position="467"/>
        <end position="616"/>
    </location>
</feature>
<evidence type="ECO:0000256" key="2">
    <source>
        <dbReference type="SAM" id="Phobius"/>
    </source>
</evidence>
<feature type="compositionally biased region" description="Low complexity" evidence="1">
    <location>
        <begin position="508"/>
        <end position="530"/>
    </location>
</feature>
<feature type="region of interest" description="Disordered" evidence="1">
    <location>
        <begin position="62"/>
        <end position="241"/>
    </location>
</feature>
<accession>A0AAV2IG43</accession>
<feature type="compositionally biased region" description="Polar residues" evidence="1">
    <location>
        <begin position="723"/>
        <end position="752"/>
    </location>
</feature>
<reference evidence="3 4" key="1">
    <citation type="submission" date="2024-04" db="EMBL/GenBank/DDBJ databases">
        <authorList>
            <consortium name="Genoscope - CEA"/>
            <person name="William W."/>
        </authorList>
    </citation>
    <scope>NUCLEOTIDE SEQUENCE [LARGE SCALE GENOMIC DNA]</scope>
</reference>
<feature type="compositionally biased region" description="Basic and acidic residues" evidence="1">
    <location>
        <begin position="793"/>
        <end position="817"/>
    </location>
</feature>
<feature type="compositionally biased region" description="Basic and acidic residues" evidence="1">
    <location>
        <begin position="550"/>
        <end position="561"/>
    </location>
</feature>
<feature type="non-terminal residue" evidence="3">
    <location>
        <position position="817"/>
    </location>
</feature>
<feature type="region of interest" description="Disordered" evidence="1">
    <location>
        <begin position="257"/>
        <end position="277"/>
    </location>
</feature>
<feature type="region of interest" description="Disordered" evidence="1">
    <location>
        <begin position="375"/>
        <end position="406"/>
    </location>
</feature>
<feature type="compositionally biased region" description="Polar residues" evidence="1">
    <location>
        <begin position="482"/>
        <end position="496"/>
    </location>
</feature>
<protein>
    <submittedName>
        <fullName evidence="3">Uncharacterized protein</fullName>
    </submittedName>
</protein>
<feature type="compositionally biased region" description="Basic and acidic residues" evidence="1">
    <location>
        <begin position="191"/>
        <end position="206"/>
    </location>
</feature>
<sequence>MEGIKHGQRLLMALYPLPGETAAETVTLGMGGVLAAVGGLIGLLFVVLLCACKEGEKNNDESAALQERRDQNEAPKADGAESKLKAIGETVVPMTNGGPTTSSTLPGHSRQASASSVHNMRPTSLRELPEPPVSNHTRNASLSGIEASSNSMKGAVAPGGPEYAYPQHLPQHGNRNTPGGKNSVVGNGITSEKKVKSHSDGYDHLRPKLSAKPTDYDSLADHDNAGEETPMSDTGSAGDGHYSHLREEEYAIVKDVKAKPSQSSTEHFSGMKAKPLSPVSHYSQVTDEDPYNHIGDSDGAVSASFIHRLKQSNTDMDPYATCQDTAGELQSILEERGAVGGGHHLSTGGRSPLSPPKSFDDYRDRADEYAVVNKTRGDSVKNRRSFNASNDDDNAQANTRPPEPPRMYDIFDDDGDTFPLTAAPGHKREHKYSKVTARESLASMTERNALNPYEMVPDLPENTYATVEGGSGDGVMMRSGSVAGNQENRLSQSSDTYAEIGISGGGLSTSVISNSSSIGGNNNNSSSSGAPIPPSLDSLHMMTKSQTSSEGDRLSDRHLASPEDTGLNPTEDDDSGDSMEDGYSTLKRTDGFSPRSSALPNNQGGPHATDEESGEVTLISSYQSVKDCISDNEAVEDLENDPNYESVDETRAKVAALRARERSSLDSRNSEFKSGAANGAAVVKVLQSVSSLAQGNKSEQSTNHRRRLDHDYEEVDITPPSSPLSSHRTMSAALPSSHQNSAQAPSHFSNDTNFKDDREGTFDSHMYEELSEVRAKKSDIDKTKKGTALGKSGPEDRKKGGAADKSSAEDKKKSSNM</sequence>
<feature type="region of interest" description="Disordered" evidence="1">
    <location>
        <begin position="339"/>
        <end position="361"/>
    </location>
</feature>
<feature type="compositionally biased region" description="Polar residues" evidence="1">
    <location>
        <begin position="97"/>
        <end position="122"/>
    </location>
</feature>
<evidence type="ECO:0000256" key="1">
    <source>
        <dbReference type="SAM" id="MobiDB-lite"/>
    </source>
</evidence>
<feature type="compositionally biased region" description="Polar residues" evidence="1">
    <location>
        <begin position="134"/>
        <end position="152"/>
    </location>
</feature>
<feature type="compositionally biased region" description="Basic and acidic residues" evidence="1">
    <location>
        <begin position="62"/>
        <end position="86"/>
    </location>
</feature>
<keyword evidence="4" id="KW-1185">Reference proteome</keyword>
<organism evidence="3 4">
    <name type="scientific">Lymnaea stagnalis</name>
    <name type="common">Great pond snail</name>
    <name type="synonym">Helix stagnalis</name>
    <dbReference type="NCBI Taxonomy" id="6523"/>
    <lineage>
        <taxon>Eukaryota</taxon>
        <taxon>Metazoa</taxon>
        <taxon>Spiralia</taxon>
        <taxon>Lophotrochozoa</taxon>
        <taxon>Mollusca</taxon>
        <taxon>Gastropoda</taxon>
        <taxon>Heterobranchia</taxon>
        <taxon>Euthyneura</taxon>
        <taxon>Panpulmonata</taxon>
        <taxon>Hygrophila</taxon>
        <taxon>Lymnaeoidea</taxon>
        <taxon>Lymnaeidae</taxon>
        <taxon>Lymnaea</taxon>
    </lineage>
</organism>
<dbReference type="EMBL" id="CAXITT010000752">
    <property type="protein sequence ID" value="CAL1545941.1"/>
    <property type="molecule type" value="Genomic_DNA"/>
</dbReference>
<proteinExistence type="predicted"/>
<keyword evidence="2" id="KW-0812">Transmembrane</keyword>
<feature type="compositionally biased region" description="Basic and acidic residues" evidence="1">
    <location>
        <begin position="753"/>
        <end position="784"/>
    </location>
</feature>
<evidence type="ECO:0000313" key="3">
    <source>
        <dbReference type="EMBL" id="CAL1545941.1"/>
    </source>
</evidence>
<keyword evidence="2" id="KW-1133">Transmembrane helix</keyword>
<evidence type="ECO:0000313" key="4">
    <source>
        <dbReference type="Proteomes" id="UP001497497"/>
    </source>
</evidence>
<comment type="caution">
    <text evidence="3">The sequence shown here is derived from an EMBL/GenBank/DDBJ whole genome shotgun (WGS) entry which is preliminary data.</text>
</comment>
<dbReference type="AlphaFoldDB" id="A0AAV2IG43"/>
<feature type="compositionally biased region" description="Polar residues" evidence="1">
    <location>
        <begin position="173"/>
        <end position="190"/>
    </location>
</feature>
<feature type="compositionally biased region" description="Polar residues" evidence="1">
    <location>
        <begin position="594"/>
        <end position="604"/>
    </location>
</feature>
<keyword evidence="2" id="KW-0472">Membrane</keyword>